<dbReference type="OrthoDB" id="4771638at2"/>
<feature type="chain" id="PRO_5039301135" evidence="6">
    <location>
        <begin position="28"/>
        <end position="468"/>
    </location>
</feature>
<evidence type="ECO:0000313" key="9">
    <source>
        <dbReference type="Proteomes" id="UP000036176"/>
    </source>
</evidence>
<dbReference type="Gene3D" id="3.90.1720.10">
    <property type="entry name" value="endopeptidase domain like (from Nostoc punctiforme)"/>
    <property type="match status" value="1"/>
</dbReference>
<comment type="similarity">
    <text evidence="1">Belongs to the peptidase C40 family.</text>
</comment>
<evidence type="ECO:0000256" key="1">
    <source>
        <dbReference type="ARBA" id="ARBA00007074"/>
    </source>
</evidence>
<reference evidence="8 9" key="1">
    <citation type="journal article" date="2015" name="Genome Biol. Evol.">
        <title>Characterization of Three Mycobacterium spp. with Potential Use in Bioremediation by Genome Sequencing and Comparative Genomics.</title>
        <authorList>
            <person name="Das S."/>
            <person name="Pettersson B.M."/>
            <person name="Behra P.R."/>
            <person name="Ramesh M."/>
            <person name="Dasgupta S."/>
            <person name="Bhattacharya A."/>
            <person name="Kirsebom L.A."/>
        </authorList>
    </citation>
    <scope>NUCLEOTIDE SEQUENCE [LARGE SCALE GENOMIC DNA]</scope>
    <source>
        <strain evidence="8 9">DSM 44219</strain>
    </source>
</reference>
<sequence precursor="true">MRRLTSLLTAGVLASMLVLHPSGIAAAGHGTPDGDSETVAGLVAAVAEANQHVADIGADIQHKQESVNRALVELATAREGVAEAHRTLTDSEKALTDSQTAIDATQQRFDEFAASTYMNGPSRALPLARGPEDILSAASTQQTYLLAFGRVKDDLRRRQTERANRLAAAKQARLDADAAAAEAQRRQDDAVAELVATQRAFTDQQSDLTRLAAERDSAQTRLTTARPVAATAHEPTAAQPGAAVPPSGQWDGSRPAPAGRSGTGQWDTTLPMVPSANVAGDPIAIINAVLKIMATSLQLTADMGRNFLTKLGILSPTTAAADPGITNGRIPRLYGRQASEFVIRRAMSQLGVPYSWGGGNANGPSRGIDQGASTVGFDCSGLMLYAFAGVGIKLDHYSGSQYNAGRKVPSSQMQRGDLIFYGPNASQHEAMYLGDGMMLEAPYTGSVVKISPVRSSGMTPYVTRLIEY</sequence>
<dbReference type="PANTHER" id="PTHR47359">
    <property type="entry name" value="PEPTIDOGLYCAN DL-ENDOPEPTIDASE CWLO"/>
    <property type="match status" value="1"/>
</dbReference>
<dbReference type="PANTHER" id="PTHR47359:SF3">
    <property type="entry name" value="NLP_P60 DOMAIN-CONTAINING PROTEIN-RELATED"/>
    <property type="match status" value="1"/>
</dbReference>
<dbReference type="GO" id="GO:0006508">
    <property type="term" value="P:proteolysis"/>
    <property type="evidence" value="ECO:0007669"/>
    <property type="project" value="UniProtKB-KW"/>
</dbReference>
<dbReference type="EC" id="3.4.-.-" evidence="8"/>
<proteinExistence type="inferred from homology"/>
<dbReference type="InterPro" id="IPR049836">
    <property type="entry name" value="RipA"/>
</dbReference>
<dbReference type="EMBL" id="JYNX01000037">
    <property type="protein sequence ID" value="KMO78830.1"/>
    <property type="molecule type" value="Genomic_DNA"/>
</dbReference>
<feature type="signal peptide" evidence="6">
    <location>
        <begin position="1"/>
        <end position="27"/>
    </location>
</feature>
<evidence type="ECO:0000259" key="7">
    <source>
        <dbReference type="PROSITE" id="PS51935"/>
    </source>
</evidence>
<dbReference type="Pfam" id="PF00877">
    <property type="entry name" value="NLPC_P60"/>
    <property type="match status" value="1"/>
</dbReference>
<comment type="caution">
    <text evidence="8">The sequence shown here is derived from an EMBL/GenBank/DDBJ whole genome shotgun (WGS) entry which is preliminary data.</text>
</comment>
<evidence type="ECO:0000256" key="3">
    <source>
        <dbReference type="ARBA" id="ARBA00022801"/>
    </source>
</evidence>
<dbReference type="RefSeq" id="WP_048419112.1">
    <property type="nucleotide sequence ID" value="NZ_JYNX01000037.1"/>
</dbReference>
<dbReference type="InterPro" id="IPR000064">
    <property type="entry name" value="NLP_P60_dom"/>
</dbReference>
<dbReference type="NCBIfam" id="NF033741">
    <property type="entry name" value="NlpC_p60_RipA"/>
    <property type="match status" value="1"/>
</dbReference>
<protein>
    <submittedName>
        <fullName evidence="8">Peptidoglycan endopeptidase RipA</fullName>
        <ecNumber evidence="8">3.4.-.-</ecNumber>
    </submittedName>
</protein>
<keyword evidence="2" id="KW-0645">Protease</keyword>
<dbReference type="GO" id="GO:0008234">
    <property type="term" value="F:cysteine-type peptidase activity"/>
    <property type="evidence" value="ECO:0007669"/>
    <property type="project" value="UniProtKB-KW"/>
</dbReference>
<organism evidence="8 9">
    <name type="scientific">Mycolicibacterium chubuense</name>
    <name type="common">Mycobacterium chubuense</name>
    <dbReference type="NCBI Taxonomy" id="1800"/>
    <lineage>
        <taxon>Bacteria</taxon>
        <taxon>Bacillati</taxon>
        <taxon>Actinomycetota</taxon>
        <taxon>Actinomycetes</taxon>
        <taxon>Mycobacteriales</taxon>
        <taxon>Mycobacteriaceae</taxon>
        <taxon>Mycolicibacterium</taxon>
    </lineage>
</organism>
<evidence type="ECO:0000256" key="2">
    <source>
        <dbReference type="ARBA" id="ARBA00022670"/>
    </source>
</evidence>
<keyword evidence="6" id="KW-0732">Signal</keyword>
<evidence type="ECO:0000256" key="6">
    <source>
        <dbReference type="SAM" id="SignalP"/>
    </source>
</evidence>
<evidence type="ECO:0000256" key="4">
    <source>
        <dbReference type="ARBA" id="ARBA00022807"/>
    </source>
</evidence>
<gene>
    <name evidence="8" type="primary">ripA_2</name>
    <name evidence="8" type="ORF">MCHUDSM44219_03068</name>
</gene>
<dbReference type="PATRIC" id="fig|1800.3.peg.3073"/>
<accession>A0A0J6W6C6</accession>
<keyword evidence="9" id="KW-1185">Reference proteome</keyword>
<evidence type="ECO:0000256" key="5">
    <source>
        <dbReference type="SAM" id="MobiDB-lite"/>
    </source>
</evidence>
<dbReference type="Proteomes" id="UP000036176">
    <property type="component" value="Unassembled WGS sequence"/>
</dbReference>
<name>A0A0J6W6C6_MYCCU</name>
<evidence type="ECO:0000313" key="8">
    <source>
        <dbReference type="EMBL" id="KMO78830.1"/>
    </source>
</evidence>
<dbReference type="SUPFAM" id="SSF54001">
    <property type="entry name" value="Cysteine proteinases"/>
    <property type="match status" value="1"/>
</dbReference>
<dbReference type="InterPro" id="IPR038765">
    <property type="entry name" value="Papain-like_cys_pep_sf"/>
</dbReference>
<keyword evidence="3 8" id="KW-0378">Hydrolase</keyword>
<feature type="domain" description="NlpC/P60" evidence="7">
    <location>
        <begin position="336"/>
        <end position="468"/>
    </location>
</feature>
<dbReference type="InterPro" id="IPR051794">
    <property type="entry name" value="PG_Endopeptidase_C40"/>
</dbReference>
<dbReference type="PROSITE" id="PS51935">
    <property type="entry name" value="NLPC_P60"/>
    <property type="match status" value="1"/>
</dbReference>
<dbReference type="AlphaFoldDB" id="A0A0J6W6C6"/>
<keyword evidence="4" id="KW-0788">Thiol protease</keyword>
<feature type="region of interest" description="Disordered" evidence="5">
    <location>
        <begin position="215"/>
        <end position="269"/>
    </location>
</feature>